<keyword evidence="1" id="KW-0472">Membrane</keyword>
<feature type="transmembrane region" description="Helical" evidence="1">
    <location>
        <begin position="70"/>
        <end position="93"/>
    </location>
</feature>
<dbReference type="InParanoid" id="A0A4S2N2X1"/>
<evidence type="ECO:0000313" key="2">
    <source>
        <dbReference type="EMBL" id="TGZ83413.1"/>
    </source>
</evidence>
<evidence type="ECO:0000256" key="1">
    <source>
        <dbReference type="SAM" id="Phobius"/>
    </source>
</evidence>
<name>A0A4S2N2X1_9PEZI</name>
<organism evidence="2 3">
    <name type="scientific">Ascodesmis nigricans</name>
    <dbReference type="NCBI Taxonomy" id="341454"/>
    <lineage>
        <taxon>Eukaryota</taxon>
        <taxon>Fungi</taxon>
        <taxon>Dikarya</taxon>
        <taxon>Ascomycota</taxon>
        <taxon>Pezizomycotina</taxon>
        <taxon>Pezizomycetes</taxon>
        <taxon>Pezizales</taxon>
        <taxon>Ascodesmidaceae</taxon>
        <taxon>Ascodesmis</taxon>
    </lineage>
</organism>
<dbReference type="Proteomes" id="UP000298138">
    <property type="component" value="Unassembled WGS sequence"/>
</dbReference>
<keyword evidence="1" id="KW-1133">Transmembrane helix</keyword>
<evidence type="ECO:0000313" key="3">
    <source>
        <dbReference type="Proteomes" id="UP000298138"/>
    </source>
</evidence>
<reference evidence="2 3" key="1">
    <citation type="submission" date="2019-04" db="EMBL/GenBank/DDBJ databases">
        <title>Comparative genomics and transcriptomics to analyze fruiting body development in filamentous ascomycetes.</title>
        <authorList>
            <consortium name="DOE Joint Genome Institute"/>
            <person name="Lutkenhaus R."/>
            <person name="Traeger S."/>
            <person name="Breuer J."/>
            <person name="Kuo A."/>
            <person name="Lipzen A."/>
            <person name="Pangilinan J."/>
            <person name="Dilworth D."/>
            <person name="Sandor L."/>
            <person name="Poggeler S."/>
            <person name="Barry K."/>
            <person name="Grigoriev I.V."/>
            <person name="Nowrousian M."/>
        </authorList>
    </citation>
    <scope>NUCLEOTIDE SEQUENCE [LARGE SCALE GENOMIC DNA]</scope>
    <source>
        <strain evidence="2 3">CBS 389.68</strain>
    </source>
</reference>
<sequence length="98" mass="10823">MDVGVDEQEHFKGRGGFKNFCIRRSEAKPVRSAAVGGITRIRSPATARGHSVYVGVCIDGHPEDRQCTGFISAIVSNIVWTFMVWGVETLMMVEGRRP</sequence>
<keyword evidence="1" id="KW-0812">Transmembrane</keyword>
<accession>A0A4S2N2X1</accession>
<gene>
    <name evidence="2" type="ORF">EX30DRAFT_339593</name>
</gene>
<dbReference type="EMBL" id="ML220114">
    <property type="protein sequence ID" value="TGZ83413.1"/>
    <property type="molecule type" value="Genomic_DNA"/>
</dbReference>
<proteinExistence type="predicted"/>
<protein>
    <submittedName>
        <fullName evidence="2">Uncharacterized protein</fullName>
    </submittedName>
</protein>
<keyword evidence="3" id="KW-1185">Reference proteome</keyword>
<dbReference type="AlphaFoldDB" id="A0A4S2N2X1"/>